<comment type="subunit">
    <text evidence="8">Component of the Ubi complex metabolon, which regroups five ubiquinone biosynthesis proteins (UbiE, UbiF, UbiG, UbiH and UbiI) and two accessory factors (UbiK and the lipid-binding protein UbiJ).</text>
</comment>
<dbReference type="RefSeq" id="WP_263542719.1">
    <property type="nucleotide sequence ID" value="NZ_JAOVZO020000003.1"/>
</dbReference>
<reference evidence="10" key="1">
    <citation type="submission" date="2023-02" db="EMBL/GenBank/DDBJ databases">
        <title>Tahibacter soli sp. nov. isolated from soil.</title>
        <authorList>
            <person name="Baek J.H."/>
            <person name="Lee J.K."/>
            <person name="Choi D.G."/>
            <person name="Jeon C.O."/>
        </authorList>
    </citation>
    <scope>NUCLEOTIDE SEQUENCE</scope>
    <source>
        <strain evidence="10">BL</strain>
    </source>
</reference>
<dbReference type="InterPro" id="IPR051205">
    <property type="entry name" value="UbiH/COQ6_monooxygenase"/>
</dbReference>
<evidence type="ECO:0000313" key="11">
    <source>
        <dbReference type="Proteomes" id="UP001139971"/>
    </source>
</evidence>
<dbReference type="AlphaFoldDB" id="A0A9X3YGA1"/>
<dbReference type="GO" id="GO:0008681">
    <property type="term" value="F:2-octaprenyl-6-methoxyphenol hydroxylase activity"/>
    <property type="evidence" value="ECO:0007669"/>
    <property type="project" value="TreeGrafter"/>
</dbReference>
<comment type="similarity">
    <text evidence="3">Belongs to the UbiH/COQ6 family.</text>
</comment>
<dbReference type="InterPro" id="IPR002938">
    <property type="entry name" value="FAD-bd"/>
</dbReference>
<comment type="caution">
    <text evidence="10">The sequence shown here is derived from an EMBL/GenBank/DDBJ whole genome shotgun (WGS) entry which is preliminary data.</text>
</comment>
<accession>A0A9X3YGA1</accession>
<dbReference type="SUPFAM" id="SSF51905">
    <property type="entry name" value="FAD/NAD(P)-binding domain"/>
    <property type="match status" value="1"/>
</dbReference>
<comment type="cofactor">
    <cofactor evidence="1">
        <name>FAD</name>
        <dbReference type="ChEBI" id="CHEBI:57692"/>
    </cofactor>
</comment>
<dbReference type="NCBIfam" id="TIGR01988">
    <property type="entry name" value="Ubi-OHases"/>
    <property type="match status" value="1"/>
</dbReference>
<evidence type="ECO:0000256" key="8">
    <source>
        <dbReference type="ARBA" id="ARBA00065734"/>
    </source>
</evidence>
<dbReference type="Proteomes" id="UP001139971">
    <property type="component" value="Unassembled WGS sequence"/>
</dbReference>
<dbReference type="PANTHER" id="PTHR43876:SF8">
    <property type="entry name" value="2-OCTAPRENYL-6-METHOXYPHENOL HYDROXYLASE"/>
    <property type="match status" value="1"/>
</dbReference>
<sequence length="394" mass="42583">MSRRGAYDAVVVGAGMVGSATALALAQADLRVALVEERVPPPWRADDEVDLRVVALAPSSVDLLDGLGVWRDIAAARASAYRRMHVWDAENGAALDFDAAQYAQPELGWIVENRLIQHALWQAVERDGRIERPCPARVVATSDDGDVRQLTFADEARVATKLAIAADGAASPLRELAGIATRGRDYGQRAIVAHVATERAHEETAWQRFTPQGPLAFLPLADGRSSIVWSVPDAEAERLLALDDHAFRAELGCAFDFRLGPILATTPRASFPLKLKLAERYIAPRFALIGDAAHQVHPLAGQGVNLGFRDVATLVEAIGAARARGADPAAEPTLRRYERRRRSDNAISAWSFDGIDRLFRSGFEPLVAARGVGVRVVNALGPVKRLLMGHAAGR</sequence>
<keyword evidence="4" id="KW-0285">Flavoprotein</keyword>
<dbReference type="PRINTS" id="PR00420">
    <property type="entry name" value="RNGMNOXGNASE"/>
</dbReference>
<dbReference type="FunFam" id="3.50.50.60:FF:000021">
    <property type="entry name" value="Ubiquinone biosynthesis monooxygenase COQ6"/>
    <property type="match status" value="1"/>
</dbReference>
<evidence type="ECO:0000256" key="2">
    <source>
        <dbReference type="ARBA" id="ARBA00004749"/>
    </source>
</evidence>
<dbReference type="GO" id="GO:0006744">
    <property type="term" value="P:ubiquinone biosynthetic process"/>
    <property type="evidence" value="ECO:0007669"/>
    <property type="project" value="InterPro"/>
</dbReference>
<dbReference type="GO" id="GO:0071949">
    <property type="term" value="F:FAD binding"/>
    <property type="evidence" value="ECO:0007669"/>
    <property type="project" value="InterPro"/>
</dbReference>
<keyword evidence="7" id="KW-0503">Monooxygenase</keyword>
<dbReference type="InterPro" id="IPR036188">
    <property type="entry name" value="FAD/NAD-bd_sf"/>
</dbReference>
<dbReference type="PROSITE" id="PS01304">
    <property type="entry name" value="UBIH"/>
    <property type="match status" value="1"/>
</dbReference>
<evidence type="ECO:0000256" key="7">
    <source>
        <dbReference type="ARBA" id="ARBA00023033"/>
    </source>
</evidence>
<proteinExistence type="inferred from homology"/>
<evidence type="ECO:0000313" key="10">
    <source>
        <dbReference type="EMBL" id="MDC8011497.1"/>
    </source>
</evidence>
<dbReference type="PANTHER" id="PTHR43876">
    <property type="entry name" value="UBIQUINONE BIOSYNTHESIS MONOOXYGENASE COQ6, MITOCHONDRIAL"/>
    <property type="match status" value="1"/>
</dbReference>
<keyword evidence="11" id="KW-1185">Reference proteome</keyword>
<dbReference type="InterPro" id="IPR010971">
    <property type="entry name" value="UbiH/COQ6"/>
</dbReference>
<comment type="pathway">
    <text evidence="2">Cofactor biosynthesis; ubiquinone biosynthesis.</text>
</comment>
<keyword evidence="5" id="KW-0274">FAD</keyword>
<protein>
    <submittedName>
        <fullName evidence="10">UbiH/UbiF/VisC/COQ6 family ubiquinone biosynthesis hydroxylase</fullName>
    </submittedName>
</protein>
<name>A0A9X3YGA1_9GAMM</name>
<dbReference type="EMBL" id="JAOVZO020000003">
    <property type="protein sequence ID" value="MDC8011497.1"/>
    <property type="molecule type" value="Genomic_DNA"/>
</dbReference>
<keyword evidence="10" id="KW-0830">Ubiquinone</keyword>
<dbReference type="Gene3D" id="3.50.50.60">
    <property type="entry name" value="FAD/NAD(P)-binding domain"/>
    <property type="match status" value="2"/>
</dbReference>
<gene>
    <name evidence="10" type="ORF">OD750_002925</name>
</gene>
<evidence type="ECO:0000256" key="1">
    <source>
        <dbReference type="ARBA" id="ARBA00001974"/>
    </source>
</evidence>
<organism evidence="10 11">
    <name type="scientific">Tahibacter soli</name>
    <dbReference type="NCBI Taxonomy" id="2983605"/>
    <lineage>
        <taxon>Bacteria</taxon>
        <taxon>Pseudomonadati</taxon>
        <taxon>Pseudomonadota</taxon>
        <taxon>Gammaproteobacteria</taxon>
        <taxon>Lysobacterales</taxon>
        <taxon>Rhodanobacteraceae</taxon>
        <taxon>Tahibacter</taxon>
    </lineage>
</organism>
<dbReference type="InterPro" id="IPR018168">
    <property type="entry name" value="Ubi_Hdrlase_CS"/>
</dbReference>
<dbReference type="Pfam" id="PF01494">
    <property type="entry name" value="FAD_binding_3"/>
    <property type="match status" value="1"/>
</dbReference>
<evidence type="ECO:0000259" key="9">
    <source>
        <dbReference type="Pfam" id="PF01494"/>
    </source>
</evidence>
<evidence type="ECO:0000256" key="5">
    <source>
        <dbReference type="ARBA" id="ARBA00022827"/>
    </source>
</evidence>
<dbReference type="GO" id="GO:0110142">
    <property type="term" value="C:ubiquinone biosynthesis complex"/>
    <property type="evidence" value="ECO:0007669"/>
    <property type="project" value="UniProtKB-ARBA"/>
</dbReference>
<evidence type="ECO:0000256" key="3">
    <source>
        <dbReference type="ARBA" id="ARBA00005349"/>
    </source>
</evidence>
<evidence type="ECO:0000256" key="4">
    <source>
        <dbReference type="ARBA" id="ARBA00022630"/>
    </source>
</evidence>
<keyword evidence="6" id="KW-0560">Oxidoreductase</keyword>
<feature type="domain" description="FAD-binding" evidence="9">
    <location>
        <begin position="7"/>
        <end position="342"/>
    </location>
</feature>
<evidence type="ECO:0000256" key="6">
    <source>
        <dbReference type="ARBA" id="ARBA00023002"/>
    </source>
</evidence>